<sequence>MTSTKNVRDHAIDELRGILPAWNTSRDSHVKLLSLSENAVYLVENTILSQPFIVRVHRSGYNTKSEIESELIWLKALGDETKVKLSVPIPGQCGAFIQRLPNGDSAVAFEFVRGRHPASEKDILGTLNYLGATAGQFHQHARDWERPPGFVRKIWNFPRCLGDAAIWGNWREAPSLSKKNIMDLEPVVRVLETHLETFGCGPDRFGLIHGDMKLANVLISKDGFHVIDFDDCGYCWFLYDYGCAMTGLDVGSAAKTRTQAWVSGYRRMADLSKEDEEMLPTFSLLRRFMTMAWAGSHTDSPNASGEFGAQYSMETLVIAEEYLNEHSC</sequence>
<gene>
    <name evidence="3" type="ORF">METZ01_LOCUS67957</name>
</gene>
<dbReference type="InterPro" id="IPR002575">
    <property type="entry name" value="Aminoglycoside_PTrfase"/>
</dbReference>
<dbReference type="Pfam" id="PF01636">
    <property type="entry name" value="APH"/>
    <property type="match status" value="1"/>
</dbReference>
<name>A0A381TM51_9ZZZZ</name>
<dbReference type="Gene3D" id="3.30.200.70">
    <property type="match status" value="1"/>
</dbReference>
<dbReference type="InterPro" id="IPR050249">
    <property type="entry name" value="Pseudomonas-type_ThrB"/>
</dbReference>
<protein>
    <recommendedName>
        <fullName evidence="2">Aminoglycoside phosphotransferase domain-containing protein</fullName>
    </recommendedName>
</protein>
<dbReference type="AlphaFoldDB" id="A0A381TM51"/>
<evidence type="ECO:0000256" key="1">
    <source>
        <dbReference type="ARBA" id="ARBA00038240"/>
    </source>
</evidence>
<dbReference type="Gene3D" id="1.10.510.10">
    <property type="entry name" value="Transferase(Phosphotransferase) domain 1"/>
    <property type="match status" value="1"/>
</dbReference>
<dbReference type="InterPro" id="IPR011009">
    <property type="entry name" value="Kinase-like_dom_sf"/>
</dbReference>
<dbReference type="PANTHER" id="PTHR21064:SF6">
    <property type="entry name" value="AMINOGLYCOSIDE PHOSPHOTRANSFERASE DOMAIN-CONTAINING PROTEIN"/>
    <property type="match status" value="1"/>
</dbReference>
<dbReference type="EMBL" id="UINC01004544">
    <property type="protein sequence ID" value="SVA15103.1"/>
    <property type="molecule type" value="Genomic_DNA"/>
</dbReference>
<accession>A0A381TM51</accession>
<organism evidence="3">
    <name type="scientific">marine metagenome</name>
    <dbReference type="NCBI Taxonomy" id="408172"/>
    <lineage>
        <taxon>unclassified sequences</taxon>
        <taxon>metagenomes</taxon>
        <taxon>ecological metagenomes</taxon>
    </lineage>
</organism>
<dbReference type="SUPFAM" id="SSF56112">
    <property type="entry name" value="Protein kinase-like (PK-like)"/>
    <property type="match status" value="1"/>
</dbReference>
<evidence type="ECO:0000259" key="2">
    <source>
        <dbReference type="Pfam" id="PF01636"/>
    </source>
</evidence>
<feature type="domain" description="Aminoglycoside phosphotransferase" evidence="2">
    <location>
        <begin position="36"/>
        <end position="270"/>
    </location>
</feature>
<dbReference type="PANTHER" id="PTHR21064">
    <property type="entry name" value="AMINOGLYCOSIDE PHOSPHOTRANSFERASE DOMAIN-CONTAINING PROTEIN-RELATED"/>
    <property type="match status" value="1"/>
</dbReference>
<proteinExistence type="inferred from homology"/>
<comment type="similarity">
    <text evidence="1">Belongs to the pseudomonas-type ThrB family.</text>
</comment>
<dbReference type="GO" id="GO:0019202">
    <property type="term" value="F:amino acid kinase activity"/>
    <property type="evidence" value="ECO:0007669"/>
    <property type="project" value="TreeGrafter"/>
</dbReference>
<dbReference type="Gene3D" id="1.20.1270.170">
    <property type="match status" value="1"/>
</dbReference>
<evidence type="ECO:0000313" key="3">
    <source>
        <dbReference type="EMBL" id="SVA15103.1"/>
    </source>
</evidence>
<reference evidence="3" key="1">
    <citation type="submission" date="2018-05" db="EMBL/GenBank/DDBJ databases">
        <authorList>
            <person name="Lanie J.A."/>
            <person name="Ng W.-L."/>
            <person name="Kazmierczak K.M."/>
            <person name="Andrzejewski T.M."/>
            <person name="Davidsen T.M."/>
            <person name="Wayne K.J."/>
            <person name="Tettelin H."/>
            <person name="Glass J.I."/>
            <person name="Rusch D."/>
            <person name="Podicherti R."/>
            <person name="Tsui H.-C.T."/>
            <person name="Winkler M.E."/>
        </authorList>
    </citation>
    <scope>NUCLEOTIDE SEQUENCE</scope>
</reference>